<dbReference type="RefSeq" id="WP_095674473.1">
    <property type="nucleotide sequence ID" value="NZ_CP016774.1"/>
</dbReference>
<proteinExistence type="inferred from homology"/>
<evidence type="ECO:0000256" key="2">
    <source>
        <dbReference type="RuleBase" id="RU000461"/>
    </source>
</evidence>
<evidence type="ECO:0000256" key="1">
    <source>
        <dbReference type="ARBA" id="ARBA00010617"/>
    </source>
</evidence>
<name>A0ABM6MDE1_9ACTN</name>
<dbReference type="SUPFAM" id="SSF48264">
    <property type="entry name" value="Cytochrome P450"/>
    <property type="match status" value="1"/>
</dbReference>
<dbReference type="InterPro" id="IPR017972">
    <property type="entry name" value="Cyt_P450_CS"/>
</dbReference>
<sequence length="411" mass="46834">MSPSQDWEENNFLTPAYFNNPYSAYKYMHESAPVFWSKKVNAWIVSPFLEVEEGLHGEQLIAKGRIAAAASHFTPEEREQYPVSQWTLNRYMNFQDPPDHTRFRRLISKSFTPRSISAMEPKIEALVSRLLDEVTKKESFNLVDDFSFQLPSLVICELLGMPIEKQEDLKRWADGLAGFIASAQVTTEKAKFAESVALEAQEYLKQLFQEIRKNPGENLLSRVLTAPPEDDKLTDQELAALTVNLFFAGFETTEGLISNMVRALSDNPDQLELLRNNPELIEPAVEEALRFDSSIQKQSRIAGEDIEIHGQKIKKGDYVHFMIGAANRDPLRFSNPERFDITRKDAGNVSFGHGIHFCIGAPLARLEARIAIRQLIERMPRIKVIAPLPRYAELFAVRKPLELWVTNAQVK</sequence>
<dbReference type="InterPro" id="IPR002397">
    <property type="entry name" value="Cyt_P450_B"/>
</dbReference>
<accession>A0ABM6MDE1</accession>
<dbReference type="Proteomes" id="UP000217177">
    <property type="component" value="Chromosome"/>
</dbReference>
<dbReference type="Pfam" id="PF00067">
    <property type="entry name" value="p450"/>
    <property type="match status" value="1"/>
</dbReference>
<protein>
    <submittedName>
        <fullName evidence="3">Cytochrome P450</fullName>
    </submittedName>
</protein>
<comment type="similarity">
    <text evidence="1 2">Belongs to the cytochrome P450 family.</text>
</comment>
<dbReference type="PROSITE" id="PS00086">
    <property type="entry name" value="CYTOCHROME_P450"/>
    <property type="match status" value="1"/>
</dbReference>
<dbReference type="PRINTS" id="PR00359">
    <property type="entry name" value="BP450"/>
</dbReference>
<keyword evidence="4" id="KW-1185">Reference proteome</keyword>
<dbReference type="InterPro" id="IPR001128">
    <property type="entry name" value="Cyt_P450"/>
</dbReference>
<dbReference type="PANTHER" id="PTHR46696:SF1">
    <property type="entry name" value="CYTOCHROME P450 YJIB-RELATED"/>
    <property type="match status" value="1"/>
</dbReference>
<organism evidence="3 4">
    <name type="scientific">Candidatus Planktophila versatilis</name>
    <dbReference type="NCBI Taxonomy" id="1884905"/>
    <lineage>
        <taxon>Bacteria</taxon>
        <taxon>Bacillati</taxon>
        <taxon>Actinomycetota</taxon>
        <taxon>Actinomycetes</taxon>
        <taxon>Candidatus Nanopelagicales</taxon>
        <taxon>Candidatus Nanopelagicaceae</taxon>
        <taxon>Candidatus Planktophila</taxon>
    </lineage>
</organism>
<keyword evidence="2" id="KW-0349">Heme</keyword>
<gene>
    <name evidence="3" type="ORF">A1sIA79_01425</name>
</gene>
<dbReference type="InterPro" id="IPR036396">
    <property type="entry name" value="Cyt_P450_sf"/>
</dbReference>
<keyword evidence="2" id="KW-0503">Monooxygenase</keyword>
<keyword evidence="2" id="KW-0408">Iron</keyword>
<evidence type="ECO:0000313" key="4">
    <source>
        <dbReference type="Proteomes" id="UP000217177"/>
    </source>
</evidence>
<dbReference type="PANTHER" id="PTHR46696">
    <property type="entry name" value="P450, PUTATIVE (EUROFUNG)-RELATED"/>
    <property type="match status" value="1"/>
</dbReference>
<dbReference type="Gene3D" id="1.10.630.10">
    <property type="entry name" value="Cytochrome P450"/>
    <property type="match status" value="1"/>
</dbReference>
<reference evidence="3 4" key="1">
    <citation type="submission" date="2016-07" db="EMBL/GenBank/DDBJ databases">
        <title>High microdiversification within the ubiquitous acI lineage of Actinobacteria.</title>
        <authorList>
            <person name="Neuenschwander S.M."/>
            <person name="Salcher M."/>
            <person name="Ghai R."/>
            <person name="Pernthaler J."/>
        </authorList>
    </citation>
    <scope>NUCLEOTIDE SEQUENCE [LARGE SCALE GENOMIC DNA]</scope>
    <source>
        <strain evidence="3">MMS-IA-79</strain>
    </source>
</reference>
<dbReference type="EMBL" id="CP016774">
    <property type="protein sequence ID" value="ASY16918.1"/>
    <property type="molecule type" value="Genomic_DNA"/>
</dbReference>
<keyword evidence="2" id="KW-0560">Oxidoreductase</keyword>
<dbReference type="CDD" id="cd20625">
    <property type="entry name" value="CYP164-like"/>
    <property type="match status" value="1"/>
</dbReference>
<evidence type="ECO:0000313" key="3">
    <source>
        <dbReference type="EMBL" id="ASY16918.1"/>
    </source>
</evidence>
<keyword evidence="2" id="KW-0479">Metal-binding</keyword>